<proteinExistence type="inferred from homology"/>
<dbReference type="Gene3D" id="3.40.190.10">
    <property type="entry name" value="Periplasmic binding protein-like II"/>
    <property type="match status" value="2"/>
</dbReference>
<feature type="chain" id="PRO_5045715043" evidence="3">
    <location>
        <begin position="25"/>
        <end position="274"/>
    </location>
</feature>
<evidence type="ECO:0000313" key="5">
    <source>
        <dbReference type="EMBL" id="MBD1598747.1"/>
    </source>
</evidence>
<evidence type="ECO:0000259" key="4">
    <source>
        <dbReference type="SMART" id="SM00062"/>
    </source>
</evidence>
<dbReference type="Proteomes" id="UP000805841">
    <property type="component" value="Unassembled WGS sequence"/>
</dbReference>
<name>A0ABR7YZY5_9PSED</name>
<accession>A0ABR7YZY5</accession>
<feature type="domain" description="Solute-binding protein family 3/N-terminal" evidence="4">
    <location>
        <begin position="36"/>
        <end position="257"/>
    </location>
</feature>
<reference evidence="5 6" key="1">
    <citation type="journal article" date="2020" name="Insects">
        <title>Bacteria Belonging to Pseudomonas typographi sp. nov. from the Bark Beetle Ips typographus Have Genomic Potential to Aid in the Host Ecology.</title>
        <authorList>
            <person name="Peral-Aranega E."/>
            <person name="Saati-Santamaria Z."/>
            <person name="Kolarik M."/>
            <person name="Rivas R."/>
            <person name="Garcia-Fraile P."/>
        </authorList>
    </citation>
    <scope>NUCLEOTIDE SEQUENCE [LARGE SCALE GENOMIC DNA]</scope>
    <source>
        <strain evidence="5 6">CA3A</strain>
    </source>
</reference>
<dbReference type="SMART" id="SM00062">
    <property type="entry name" value="PBPb"/>
    <property type="match status" value="1"/>
</dbReference>
<dbReference type="PANTHER" id="PTHR35936:SF35">
    <property type="entry name" value="L-CYSTINE-BINDING PROTEIN TCYJ"/>
    <property type="match status" value="1"/>
</dbReference>
<sequence>MKPNGIRTALALFSVLGLATAAMAQDSLQTLRERGVIHIANTQSSPPWSYLGNDNQPAGYDVAMAKEVAKRIGVANVEFIADNFKNFVEGLKAGKYDLVMNDLTPTPEREKQVDFASAYGVEEFFIFVREDNGSVKSIKDMPGHSIGVTSGTSNEFWARKHMANSDIRTYENGGLVFNDLGIGRVDAVLSSLFGGEKYKNVQNLPIKAVGEPLTYQLSAPAMAKGQDALREAVSKAVDDMINDGTVDALAKQWIGPDYPMTKGIAAAKAELAEE</sequence>
<evidence type="ECO:0000256" key="3">
    <source>
        <dbReference type="SAM" id="SignalP"/>
    </source>
</evidence>
<gene>
    <name evidence="5" type="ORF">HAQ05_08515</name>
</gene>
<dbReference type="SUPFAM" id="SSF53850">
    <property type="entry name" value="Periplasmic binding protein-like II"/>
    <property type="match status" value="1"/>
</dbReference>
<dbReference type="InterPro" id="IPR001638">
    <property type="entry name" value="Solute-binding_3/MltF_N"/>
</dbReference>
<evidence type="ECO:0000256" key="2">
    <source>
        <dbReference type="ARBA" id="ARBA00022729"/>
    </source>
</evidence>
<comment type="caution">
    <text evidence="5">The sequence shown here is derived from an EMBL/GenBank/DDBJ whole genome shotgun (WGS) entry which is preliminary data.</text>
</comment>
<dbReference type="PANTHER" id="PTHR35936">
    <property type="entry name" value="MEMBRANE-BOUND LYTIC MUREIN TRANSGLYCOSYLASE F"/>
    <property type="match status" value="1"/>
</dbReference>
<evidence type="ECO:0000313" key="6">
    <source>
        <dbReference type="Proteomes" id="UP000805841"/>
    </source>
</evidence>
<dbReference type="Pfam" id="PF00497">
    <property type="entry name" value="SBP_bac_3"/>
    <property type="match status" value="1"/>
</dbReference>
<protein>
    <submittedName>
        <fullName evidence="5">Transporter substrate-binding domain-containing protein</fullName>
    </submittedName>
</protein>
<dbReference type="EMBL" id="JAAOCA010000008">
    <property type="protein sequence ID" value="MBD1598747.1"/>
    <property type="molecule type" value="Genomic_DNA"/>
</dbReference>
<comment type="similarity">
    <text evidence="1">Belongs to the bacterial solute-binding protein 3 family.</text>
</comment>
<dbReference type="RefSeq" id="WP_190419369.1">
    <property type="nucleotide sequence ID" value="NZ_JAAOCA010000008.1"/>
</dbReference>
<feature type="signal peptide" evidence="3">
    <location>
        <begin position="1"/>
        <end position="24"/>
    </location>
</feature>
<organism evidence="5 6">
    <name type="scientific">Pseudomonas typographi</name>
    <dbReference type="NCBI Taxonomy" id="2715964"/>
    <lineage>
        <taxon>Bacteria</taxon>
        <taxon>Pseudomonadati</taxon>
        <taxon>Pseudomonadota</taxon>
        <taxon>Gammaproteobacteria</taxon>
        <taxon>Pseudomonadales</taxon>
        <taxon>Pseudomonadaceae</taxon>
        <taxon>Pseudomonas</taxon>
    </lineage>
</organism>
<keyword evidence="2 3" id="KW-0732">Signal</keyword>
<keyword evidence="6" id="KW-1185">Reference proteome</keyword>
<evidence type="ECO:0000256" key="1">
    <source>
        <dbReference type="ARBA" id="ARBA00010333"/>
    </source>
</evidence>